<comment type="caution">
    <text evidence="1">The sequence shown here is derived from an EMBL/GenBank/DDBJ whole genome shotgun (WGS) entry which is preliminary data.</text>
</comment>
<accession>A0A8J3UE10</accession>
<reference evidence="1 2" key="1">
    <citation type="submission" date="2021-01" db="EMBL/GenBank/DDBJ databases">
        <title>Whole genome shotgun sequence of Planotetraspora phitsanulokensis NBRC 104273.</title>
        <authorList>
            <person name="Komaki H."/>
            <person name="Tamura T."/>
        </authorList>
    </citation>
    <scope>NUCLEOTIDE SEQUENCE [LARGE SCALE GENOMIC DNA]</scope>
    <source>
        <strain evidence="1 2">NBRC 104273</strain>
    </source>
</reference>
<proteinExistence type="predicted"/>
<dbReference type="RefSeq" id="WP_204077367.1">
    <property type="nucleotide sequence ID" value="NZ_BAABHI010000011.1"/>
</dbReference>
<gene>
    <name evidence="1" type="ORF">Pph01_69250</name>
</gene>
<dbReference type="EMBL" id="BOOP01000037">
    <property type="protein sequence ID" value="GII41922.1"/>
    <property type="molecule type" value="Genomic_DNA"/>
</dbReference>
<evidence type="ECO:0000313" key="2">
    <source>
        <dbReference type="Proteomes" id="UP000622547"/>
    </source>
</evidence>
<keyword evidence="2" id="KW-1185">Reference proteome</keyword>
<dbReference type="Proteomes" id="UP000622547">
    <property type="component" value="Unassembled WGS sequence"/>
</dbReference>
<evidence type="ECO:0000313" key="1">
    <source>
        <dbReference type="EMBL" id="GII41922.1"/>
    </source>
</evidence>
<sequence length="293" mass="31689">MTFVEAEPPATATPAPTLTALLAVQESPAGSLVEYVIGGQELTGAKRELAAQMLAEDAMQIRCGKASVLDRWRARRDGGPRETGARSRAVEVYVKLGFGLPDAPANDDHLQGLVAELLWNRLVQERLVCRDGRRLVHAHPVKADPLETGGDGLLVYANDTGTLVFRLWEIKKHDSQAKKVSATIGRASKQLSSRGQEYLAKLAGPETVEQEGPLGDLYADIVELWLDRSERAGAGVSIGTSKQHAPTRASAFRSLATAFPDFTEPGQIESIVVAVPEFPMFAARVREIVWSGL</sequence>
<protein>
    <submittedName>
        <fullName evidence="1">Uncharacterized protein</fullName>
    </submittedName>
</protein>
<name>A0A8J3UE10_9ACTN</name>
<dbReference type="AlphaFoldDB" id="A0A8J3UE10"/>
<organism evidence="1 2">
    <name type="scientific">Planotetraspora phitsanulokensis</name>
    <dbReference type="NCBI Taxonomy" id="575192"/>
    <lineage>
        <taxon>Bacteria</taxon>
        <taxon>Bacillati</taxon>
        <taxon>Actinomycetota</taxon>
        <taxon>Actinomycetes</taxon>
        <taxon>Streptosporangiales</taxon>
        <taxon>Streptosporangiaceae</taxon>
        <taxon>Planotetraspora</taxon>
    </lineage>
</organism>